<gene>
    <name evidence="1" type="ORF">SISNIDRAFT_547427</name>
</gene>
<accession>A0A164Y700</accession>
<dbReference type="AlphaFoldDB" id="A0A164Y700"/>
<dbReference type="SUPFAM" id="SSF50370">
    <property type="entry name" value="Ricin B-like lectins"/>
    <property type="match status" value="1"/>
</dbReference>
<keyword evidence="2" id="KW-1185">Reference proteome</keyword>
<dbReference type="InterPro" id="IPR035992">
    <property type="entry name" value="Ricin_B-like_lectins"/>
</dbReference>
<dbReference type="Gene3D" id="2.80.10.50">
    <property type="match status" value="1"/>
</dbReference>
<proteinExistence type="predicted"/>
<dbReference type="Proteomes" id="UP000076722">
    <property type="component" value="Unassembled WGS sequence"/>
</dbReference>
<reference evidence="1 2" key="1">
    <citation type="journal article" date="2016" name="Mol. Biol. Evol.">
        <title>Comparative Genomics of Early-Diverging Mushroom-Forming Fungi Provides Insights into the Origins of Lignocellulose Decay Capabilities.</title>
        <authorList>
            <person name="Nagy L.G."/>
            <person name="Riley R."/>
            <person name="Tritt A."/>
            <person name="Adam C."/>
            <person name="Daum C."/>
            <person name="Floudas D."/>
            <person name="Sun H."/>
            <person name="Yadav J.S."/>
            <person name="Pangilinan J."/>
            <person name="Larsson K.H."/>
            <person name="Matsuura K."/>
            <person name="Barry K."/>
            <person name="Labutti K."/>
            <person name="Kuo R."/>
            <person name="Ohm R.A."/>
            <person name="Bhattacharya S.S."/>
            <person name="Shirouzu T."/>
            <person name="Yoshinaga Y."/>
            <person name="Martin F.M."/>
            <person name="Grigoriev I.V."/>
            <person name="Hibbett D.S."/>
        </authorList>
    </citation>
    <scope>NUCLEOTIDE SEQUENCE [LARGE SCALE GENOMIC DNA]</scope>
    <source>
        <strain evidence="1 2">HHB9708</strain>
    </source>
</reference>
<dbReference type="EMBL" id="KV419398">
    <property type="protein sequence ID" value="KZS96644.1"/>
    <property type="molecule type" value="Genomic_DNA"/>
</dbReference>
<evidence type="ECO:0000313" key="2">
    <source>
        <dbReference type="Proteomes" id="UP000076722"/>
    </source>
</evidence>
<name>A0A164Y700_9AGAM</name>
<evidence type="ECO:0000313" key="1">
    <source>
        <dbReference type="EMBL" id="KZS96644.1"/>
    </source>
</evidence>
<protein>
    <recommendedName>
        <fullName evidence="3">Ricin B lectin domain-containing protein</fullName>
    </recommendedName>
</protein>
<organism evidence="1 2">
    <name type="scientific">Sistotremastrum niveocremeum HHB9708</name>
    <dbReference type="NCBI Taxonomy" id="1314777"/>
    <lineage>
        <taxon>Eukaryota</taxon>
        <taxon>Fungi</taxon>
        <taxon>Dikarya</taxon>
        <taxon>Basidiomycota</taxon>
        <taxon>Agaricomycotina</taxon>
        <taxon>Agaricomycetes</taxon>
        <taxon>Sistotremastrales</taxon>
        <taxon>Sistotremastraceae</taxon>
        <taxon>Sertulicium</taxon>
        <taxon>Sertulicium niveocremeum</taxon>
    </lineage>
</organism>
<sequence>MSLTPGVYNIISVVGKRGLVAFDPKHGAPVSSAPHMVVPFSDDKARFQITPTNQGKTYTISNLATGLFINPNNERVIFESSEYSWSIEEHSYGIWKIKTSEKQHSVIKVSAMKIVSPTPVFLREEEGNPLEVWLLVRVG</sequence>
<evidence type="ECO:0008006" key="3">
    <source>
        <dbReference type="Google" id="ProtNLM"/>
    </source>
</evidence>